<proteinExistence type="predicted"/>
<evidence type="ECO:0000313" key="3">
    <source>
        <dbReference type="EMBL" id="CAE6459216.1"/>
    </source>
</evidence>
<gene>
    <name evidence="4" type="ORF">RDB_LOCUS121752</name>
    <name evidence="3" type="ORF">RDB_LOCUS66257</name>
</gene>
<keyword evidence="2" id="KW-0812">Transmembrane</keyword>
<dbReference type="Proteomes" id="UP000663861">
    <property type="component" value="Unassembled WGS sequence"/>
</dbReference>
<dbReference type="AlphaFoldDB" id="A0A8H3CET1"/>
<reference evidence="4" key="1">
    <citation type="submission" date="2021-01" db="EMBL/GenBank/DDBJ databases">
        <authorList>
            <person name="Kaushik A."/>
        </authorList>
    </citation>
    <scope>NUCLEOTIDE SEQUENCE</scope>
    <source>
        <strain evidence="4">AG4-R118</strain>
        <strain evidence="3">AG4-RS23</strain>
    </source>
</reference>
<dbReference type="EMBL" id="CAJMWY010001121">
    <property type="protein sequence ID" value="CAE6459216.1"/>
    <property type="molecule type" value="Genomic_DNA"/>
</dbReference>
<comment type="caution">
    <text evidence="4">The sequence shown here is derived from an EMBL/GenBank/DDBJ whole genome shotgun (WGS) entry which is preliminary data.</text>
</comment>
<protein>
    <submittedName>
        <fullName evidence="4">Uncharacterized protein</fullName>
    </submittedName>
</protein>
<evidence type="ECO:0000313" key="5">
    <source>
        <dbReference type="Proteomes" id="UP000663888"/>
    </source>
</evidence>
<feature type="compositionally biased region" description="Basic and acidic residues" evidence="1">
    <location>
        <begin position="67"/>
        <end position="76"/>
    </location>
</feature>
<accession>A0A8H3CET1</accession>
<evidence type="ECO:0000256" key="1">
    <source>
        <dbReference type="SAM" id="MobiDB-lite"/>
    </source>
</evidence>
<evidence type="ECO:0000256" key="2">
    <source>
        <dbReference type="SAM" id="Phobius"/>
    </source>
</evidence>
<keyword evidence="2" id="KW-1133">Transmembrane helix</keyword>
<feature type="region of interest" description="Disordered" evidence="1">
    <location>
        <begin position="52"/>
        <end position="85"/>
    </location>
</feature>
<dbReference type="EMBL" id="CAJMWX010001292">
    <property type="protein sequence ID" value="CAE6479343.1"/>
    <property type="molecule type" value="Genomic_DNA"/>
</dbReference>
<evidence type="ECO:0000313" key="4">
    <source>
        <dbReference type="EMBL" id="CAE6479343.1"/>
    </source>
</evidence>
<sequence>MSSLPPRPPAHEAQNIPKNLNRLAKRDPQLYPLAGIMLVTVGAAAWFLSARPTGADTGSHKPMMPSRLKDEVEKQEAAGVQRKSP</sequence>
<name>A0A8H3CET1_9AGAM</name>
<feature type="transmembrane region" description="Helical" evidence="2">
    <location>
        <begin position="30"/>
        <end position="48"/>
    </location>
</feature>
<dbReference type="Proteomes" id="UP000663888">
    <property type="component" value="Unassembled WGS sequence"/>
</dbReference>
<organism evidence="4 5">
    <name type="scientific">Rhizoctonia solani</name>
    <dbReference type="NCBI Taxonomy" id="456999"/>
    <lineage>
        <taxon>Eukaryota</taxon>
        <taxon>Fungi</taxon>
        <taxon>Dikarya</taxon>
        <taxon>Basidiomycota</taxon>
        <taxon>Agaricomycotina</taxon>
        <taxon>Agaricomycetes</taxon>
        <taxon>Cantharellales</taxon>
        <taxon>Ceratobasidiaceae</taxon>
        <taxon>Rhizoctonia</taxon>
    </lineage>
</organism>
<keyword evidence="2" id="KW-0472">Membrane</keyword>